<dbReference type="RefSeq" id="WP_125426950.1">
    <property type="nucleotide sequence ID" value="NZ_RWIS01000002.1"/>
</dbReference>
<dbReference type="InterPro" id="IPR008894">
    <property type="entry name" value="QdtA_cupin_dom"/>
</dbReference>
<dbReference type="InterPro" id="IPR014710">
    <property type="entry name" value="RmlC-like_jellyroll"/>
</dbReference>
<dbReference type="Gene3D" id="2.60.120.10">
    <property type="entry name" value="Jelly Rolls"/>
    <property type="match status" value="1"/>
</dbReference>
<reference evidence="2 3" key="1">
    <citation type="submission" date="2018-12" db="EMBL/GenBank/DDBJ databases">
        <authorList>
            <person name="Feng G."/>
            <person name="Zhu H."/>
        </authorList>
    </citation>
    <scope>NUCLEOTIDE SEQUENCE [LARGE SCALE GENOMIC DNA]</scope>
    <source>
        <strain evidence="2 3">9PBR-2</strain>
    </source>
</reference>
<gene>
    <name evidence="2" type="ORF">EI290_03840</name>
</gene>
<evidence type="ECO:0000259" key="1">
    <source>
        <dbReference type="Pfam" id="PF05523"/>
    </source>
</evidence>
<dbReference type="SUPFAM" id="SSF51182">
    <property type="entry name" value="RmlC-like cupins"/>
    <property type="match status" value="1"/>
</dbReference>
<dbReference type="AlphaFoldDB" id="A0A428JR06"/>
<dbReference type="InterPro" id="IPR011051">
    <property type="entry name" value="RmlC_Cupin_sf"/>
</dbReference>
<sequence length="139" mass="15918">MPVPVHPAPYLIELPRYGSESEGYLTVAEADKTIPFPVHRTFWTYNTPELVVRGRHAHYHTQQVLIAVAGRIVVMTETALQGVQTFILDRPTLGLYVPPHAWHTMQYLAGTLQVAIASQPYDEADYIRDYHTFRRIWCA</sequence>
<protein>
    <submittedName>
        <fullName evidence="2">WxcM-like domain-containing protein</fullName>
    </submittedName>
</protein>
<name>A0A428JR06_9BACT</name>
<organism evidence="2 3">
    <name type="scientific">Hymenobacter metallilatus</name>
    <dbReference type="NCBI Taxonomy" id="2493666"/>
    <lineage>
        <taxon>Bacteria</taxon>
        <taxon>Pseudomonadati</taxon>
        <taxon>Bacteroidota</taxon>
        <taxon>Cytophagia</taxon>
        <taxon>Cytophagales</taxon>
        <taxon>Hymenobacteraceae</taxon>
        <taxon>Hymenobacter</taxon>
    </lineage>
</organism>
<dbReference type="Pfam" id="PF05523">
    <property type="entry name" value="FdtA"/>
    <property type="match status" value="1"/>
</dbReference>
<accession>A0A428JR06</accession>
<evidence type="ECO:0000313" key="3">
    <source>
        <dbReference type="Proteomes" id="UP000280066"/>
    </source>
</evidence>
<feature type="domain" description="Sugar 3,4-ketoisomerase QdtA cupin" evidence="1">
    <location>
        <begin position="11"/>
        <end position="135"/>
    </location>
</feature>
<evidence type="ECO:0000313" key="2">
    <source>
        <dbReference type="EMBL" id="RSK36033.1"/>
    </source>
</evidence>
<keyword evidence="3" id="KW-1185">Reference proteome</keyword>
<dbReference type="EMBL" id="RWIS01000002">
    <property type="protein sequence ID" value="RSK36033.1"/>
    <property type="molecule type" value="Genomic_DNA"/>
</dbReference>
<dbReference type="OrthoDB" id="9795513at2"/>
<proteinExistence type="predicted"/>
<comment type="caution">
    <text evidence="2">The sequence shown here is derived from an EMBL/GenBank/DDBJ whole genome shotgun (WGS) entry which is preliminary data.</text>
</comment>
<dbReference type="CDD" id="cd20292">
    <property type="entry name" value="cupin_QdtA-like"/>
    <property type="match status" value="1"/>
</dbReference>
<dbReference type="Proteomes" id="UP000280066">
    <property type="component" value="Unassembled WGS sequence"/>
</dbReference>